<evidence type="ECO:0000313" key="2">
    <source>
        <dbReference type="Proteomes" id="UP001177023"/>
    </source>
</evidence>
<keyword evidence="2" id="KW-1185">Reference proteome</keyword>
<reference evidence="1" key="1">
    <citation type="submission" date="2023-06" db="EMBL/GenBank/DDBJ databases">
        <authorList>
            <person name="Delattre M."/>
        </authorList>
    </citation>
    <scope>NUCLEOTIDE SEQUENCE</scope>
    <source>
        <strain evidence="1">AF72</strain>
    </source>
</reference>
<sequence>MRKEGKAFGLHFLQQPPMKYERGLNYTLPTIQSFDGTIADDEAAREYPCLLAWAAVATHYEFQYRDQRFNGGMDCRLPIEGDRRRLRQIKSIQLASPKGLVLLMAWREGFVHTLIGEKACWWYANTVHPSNTYQVHRHSSAVDLIYYPKDQIR</sequence>
<feature type="non-terminal residue" evidence="1">
    <location>
        <position position="153"/>
    </location>
</feature>
<evidence type="ECO:0000313" key="1">
    <source>
        <dbReference type="EMBL" id="CAJ0571141.1"/>
    </source>
</evidence>
<protein>
    <submittedName>
        <fullName evidence="1">Uncharacterized protein</fullName>
    </submittedName>
</protein>
<name>A0AA36CN69_9BILA</name>
<organism evidence="1 2">
    <name type="scientific">Mesorhabditis spiculigera</name>
    <dbReference type="NCBI Taxonomy" id="96644"/>
    <lineage>
        <taxon>Eukaryota</taxon>
        <taxon>Metazoa</taxon>
        <taxon>Ecdysozoa</taxon>
        <taxon>Nematoda</taxon>
        <taxon>Chromadorea</taxon>
        <taxon>Rhabditida</taxon>
        <taxon>Rhabditina</taxon>
        <taxon>Rhabditomorpha</taxon>
        <taxon>Rhabditoidea</taxon>
        <taxon>Rhabditidae</taxon>
        <taxon>Mesorhabditinae</taxon>
        <taxon>Mesorhabditis</taxon>
    </lineage>
</organism>
<dbReference type="Proteomes" id="UP001177023">
    <property type="component" value="Unassembled WGS sequence"/>
</dbReference>
<comment type="caution">
    <text evidence="1">The sequence shown here is derived from an EMBL/GenBank/DDBJ whole genome shotgun (WGS) entry which is preliminary data.</text>
</comment>
<dbReference type="AlphaFoldDB" id="A0AA36CN69"/>
<dbReference type="EMBL" id="CATQJA010002541">
    <property type="protein sequence ID" value="CAJ0571141.1"/>
    <property type="molecule type" value="Genomic_DNA"/>
</dbReference>
<gene>
    <name evidence="1" type="ORF">MSPICULIGERA_LOCUS9564</name>
</gene>
<accession>A0AA36CN69</accession>
<proteinExistence type="predicted"/>